<dbReference type="InterPro" id="IPR037481">
    <property type="entry name" value="LacX"/>
</dbReference>
<dbReference type="GO" id="GO:0030246">
    <property type="term" value="F:carbohydrate binding"/>
    <property type="evidence" value="ECO:0007669"/>
    <property type="project" value="InterPro"/>
</dbReference>
<dbReference type="KEGG" id="pko:PKOR_08885"/>
<dbReference type="EMBL" id="CP009621">
    <property type="protein sequence ID" value="AKD03221.1"/>
    <property type="molecule type" value="Genomic_DNA"/>
</dbReference>
<keyword evidence="3" id="KW-0106">Calcium</keyword>
<dbReference type="InterPro" id="IPR011013">
    <property type="entry name" value="Gal_mutarotase_sf_dom"/>
</dbReference>
<dbReference type="RefSeq" id="WP_046310241.1">
    <property type="nucleotide sequence ID" value="NZ_CBCSCY010000004.1"/>
</dbReference>
<protein>
    <submittedName>
        <fullName evidence="4">Aldose epimerase</fullName>
    </submittedName>
</protein>
<dbReference type="HOGENOM" id="CLU_057834_1_0_10"/>
<sequence>MLYFLENDNYKVGVDTLGAELHHFIKKDENLEFIWQADPEVWTGHAPNLFPIVGELPEQQYTFEGQTYEMKRHGFARRKEFKLVEEHHNKLVFELTEDEETLKQYPFKFRLLIAYALDWNRLEVTYLVTNTSEQALYFSIGGHPGFNVPFYEGEEYEDYFLEFEKEEMLHRYLLSDEGLQSGETELVLEQDTKLPLRSAYFYKDALVFKQLQSERVMLGSTKNARRVEVIFEGFPYLGIWGKPAHPRYVCIEPWCGIAGRVGESGDLTEKEGINQLAPEQSFARTYTITVL</sequence>
<dbReference type="CDD" id="cd09024">
    <property type="entry name" value="Aldose_epim_lacX"/>
    <property type="match status" value="1"/>
</dbReference>
<accession>A0A0E3UX24</accession>
<dbReference type="STRING" id="400092.PKOR_08885"/>
<dbReference type="Gene3D" id="2.70.98.10">
    <property type="match status" value="1"/>
</dbReference>
<dbReference type="InterPro" id="IPR014718">
    <property type="entry name" value="GH-type_carb-bd"/>
</dbReference>
<dbReference type="GO" id="GO:0005975">
    <property type="term" value="P:carbohydrate metabolic process"/>
    <property type="evidence" value="ECO:0007669"/>
    <property type="project" value="InterPro"/>
</dbReference>
<evidence type="ECO:0000256" key="2">
    <source>
        <dbReference type="ARBA" id="ARBA00011245"/>
    </source>
</evidence>
<dbReference type="Proteomes" id="UP000033109">
    <property type="component" value="Chromosome"/>
</dbReference>
<gene>
    <name evidence="4" type="ORF">PKOR_08885</name>
</gene>
<evidence type="ECO:0000313" key="4">
    <source>
        <dbReference type="EMBL" id="AKD03221.1"/>
    </source>
</evidence>
<organism evidence="4 5">
    <name type="scientific">Pontibacter korlensis</name>
    <dbReference type="NCBI Taxonomy" id="400092"/>
    <lineage>
        <taxon>Bacteria</taxon>
        <taxon>Pseudomonadati</taxon>
        <taxon>Bacteroidota</taxon>
        <taxon>Cytophagia</taxon>
        <taxon>Cytophagales</taxon>
        <taxon>Hymenobacteraceae</taxon>
        <taxon>Pontibacter</taxon>
    </lineage>
</organism>
<evidence type="ECO:0000256" key="3">
    <source>
        <dbReference type="ARBA" id="ARBA00022837"/>
    </source>
</evidence>
<dbReference type="PATRIC" id="fig|400092.3.peg.1951"/>
<dbReference type="PANTHER" id="PTHR11122:SF13">
    <property type="entry name" value="GLUCOSE-6-PHOSPHATE 1-EPIMERASE"/>
    <property type="match status" value="1"/>
</dbReference>
<comment type="cofactor">
    <cofactor evidence="1">
        <name>Ca(2+)</name>
        <dbReference type="ChEBI" id="CHEBI:29108"/>
    </cofactor>
</comment>
<dbReference type="AlphaFoldDB" id="A0A0E3UX24"/>
<dbReference type="OrthoDB" id="9795355at2"/>
<keyword evidence="5" id="KW-1185">Reference proteome</keyword>
<dbReference type="PANTHER" id="PTHR11122">
    <property type="entry name" value="APOSPORY-ASSOCIATED PROTEIN C-RELATED"/>
    <property type="match status" value="1"/>
</dbReference>
<dbReference type="InterPro" id="IPR008183">
    <property type="entry name" value="Aldose_1/G6P_1-epimerase"/>
</dbReference>
<evidence type="ECO:0000313" key="5">
    <source>
        <dbReference type="Proteomes" id="UP000033109"/>
    </source>
</evidence>
<evidence type="ECO:0000256" key="1">
    <source>
        <dbReference type="ARBA" id="ARBA00001913"/>
    </source>
</evidence>
<reference evidence="4 5" key="1">
    <citation type="journal article" date="2015" name="Sci. Rep.">
        <title>Unraveling adaptation of Pontibacter korlensis to radiation and infertility in desert through complete genome and comparative transcriptomic analysis.</title>
        <authorList>
            <person name="Dai J."/>
            <person name="Dai W."/>
            <person name="Qiu C."/>
            <person name="Yang Z."/>
            <person name="Zhang Y."/>
            <person name="Zhou M."/>
            <person name="Zhang L."/>
            <person name="Fang C."/>
            <person name="Gao Q."/>
            <person name="Yang Q."/>
            <person name="Li X."/>
            <person name="Wang Z."/>
            <person name="Wang Z."/>
            <person name="Jia Z."/>
            <person name="Chen X."/>
        </authorList>
    </citation>
    <scope>NUCLEOTIDE SEQUENCE [LARGE SCALE GENOMIC DNA]</scope>
    <source>
        <strain evidence="4 5">X14-1T</strain>
    </source>
</reference>
<comment type="subunit">
    <text evidence="2">Monomer.</text>
</comment>
<dbReference type="Pfam" id="PF01263">
    <property type="entry name" value="Aldose_epim"/>
    <property type="match status" value="1"/>
</dbReference>
<name>A0A0E3UX24_9BACT</name>
<dbReference type="SUPFAM" id="SSF74650">
    <property type="entry name" value="Galactose mutarotase-like"/>
    <property type="match status" value="1"/>
</dbReference>
<proteinExistence type="predicted"/>
<dbReference type="GO" id="GO:0016853">
    <property type="term" value="F:isomerase activity"/>
    <property type="evidence" value="ECO:0007669"/>
    <property type="project" value="InterPro"/>
</dbReference>